<evidence type="ECO:0000256" key="2">
    <source>
        <dbReference type="ARBA" id="ARBA00022448"/>
    </source>
</evidence>
<keyword evidence="2" id="KW-0813">Transport</keyword>
<dbReference type="InterPro" id="IPR051163">
    <property type="entry name" value="Sodium:Solute_Symporter_SSF"/>
</dbReference>
<feature type="transmembrane region" description="Helical" evidence="7">
    <location>
        <begin position="25"/>
        <end position="45"/>
    </location>
</feature>
<keyword evidence="6" id="KW-0739">Sodium transport</keyword>
<keyword evidence="7" id="KW-0472">Membrane</keyword>
<evidence type="ECO:0000256" key="5">
    <source>
        <dbReference type="ARBA" id="ARBA00023065"/>
    </source>
</evidence>
<feature type="transmembrane region" description="Helical" evidence="7">
    <location>
        <begin position="167"/>
        <end position="189"/>
    </location>
</feature>
<dbReference type="PANTHER" id="PTHR42985">
    <property type="entry name" value="SODIUM-COUPLED MONOCARBOXYLATE TRANSPORTER"/>
    <property type="match status" value="1"/>
</dbReference>
<dbReference type="GO" id="GO:0005886">
    <property type="term" value="C:plasma membrane"/>
    <property type="evidence" value="ECO:0007669"/>
    <property type="project" value="UniProtKB-SubCell"/>
</dbReference>
<comment type="subcellular location">
    <subcellularLocation>
        <location evidence="1">Cell membrane</location>
        <topology evidence="1">Multi-pass membrane protein</topology>
    </subcellularLocation>
</comment>
<dbReference type="AlphaFoldDB" id="A0A7R9DKP3"/>
<reference evidence="8" key="1">
    <citation type="submission" date="2020-11" db="EMBL/GenBank/DDBJ databases">
        <authorList>
            <person name="Tran Van P."/>
        </authorList>
    </citation>
    <scope>NUCLEOTIDE SEQUENCE</scope>
</reference>
<sequence length="368" mass="40851">MAAVVLEDLYKSYSATPLTDRRANLLMRAVVVTLGILCVSLVFAVERLGSVLQVRIFIVRERTLLLYRSGVRASASSDGQGVDKYSTYLCLSLGTLCEEDWRVGVLEDVHESVWYHQRCVSRGVQRRLVPTLGQLHGKEVEGVQHGKEGEGVFITVRRYRGVFSKGALVGGAAGMVFMSWIVLGTQAVIASGDLSFEAKPVSVEGCSYDFVPPVDKTTGLDNKCYKLESEFPNVVRCCQLGLNVAILVVKNSSSPDDRSHFNLEVLVYTLSVTWVGRIQVFALFRMSYLWYTLVGSLVSMLVALVVSYFTQPNKISSVDRKLLSPVIRRFLPRKTDVLKGVDITSINGCKINMETMVDQVNKRNLEST</sequence>
<dbReference type="PANTHER" id="PTHR42985:SF5">
    <property type="entry name" value="FI02094P-RELATED"/>
    <property type="match status" value="1"/>
</dbReference>
<evidence type="ECO:0000256" key="7">
    <source>
        <dbReference type="SAM" id="Phobius"/>
    </source>
</evidence>
<dbReference type="GO" id="GO:0015293">
    <property type="term" value="F:symporter activity"/>
    <property type="evidence" value="ECO:0007669"/>
    <property type="project" value="TreeGrafter"/>
</dbReference>
<keyword evidence="7" id="KW-0812">Transmembrane</keyword>
<protein>
    <submittedName>
        <fullName evidence="8">Uncharacterized protein</fullName>
    </submittedName>
</protein>
<keyword evidence="4" id="KW-0915">Sodium</keyword>
<accession>A0A7R9DKP3</accession>
<evidence type="ECO:0000256" key="6">
    <source>
        <dbReference type="ARBA" id="ARBA00023201"/>
    </source>
</evidence>
<feature type="transmembrane region" description="Helical" evidence="7">
    <location>
        <begin position="288"/>
        <end position="310"/>
    </location>
</feature>
<keyword evidence="5" id="KW-0406">Ion transport</keyword>
<evidence type="ECO:0000256" key="3">
    <source>
        <dbReference type="ARBA" id="ARBA00022475"/>
    </source>
</evidence>
<evidence type="ECO:0000313" key="8">
    <source>
        <dbReference type="EMBL" id="CAD7415431.1"/>
    </source>
</evidence>
<evidence type="ECO:0000256" key="4">
    <source>
        <dbReference type="ARBA" id="ARBA00023053"/>
    </source>
</evidence>
<name>A0A7R9DKP3_TIMCR</name>
<dbReference type="InterPro" id="IPR038377">
    <property type="entry name" value="Na/Glc_symporter_sf"/>
</dbReference>
<dbReference type="EMBL" id="OC325977">
    <property type="protein sequence ID" value="CAD7415431.1"/>
    <property type="molecule type" value="Genomic_DNA"/>
</dbReference>
<proteinExistence type="predicted"/>
<dbReference type="GO" id="GO:0006814">
    <property type="term" value="P:sodium ion transport"/>
    <property type="evidence" value="ECO:0007669"/>
    <property type="project" value="UniProtKB-KW"/>
</dbReference>
<gene>
    <name evidence="8" type="ORF">TCEB3V08_LOCUS12434</name>
</gene>
<organism evidence="8">
    <name type="scientific">Timema cristinae</name>
    <name type="common">Walking stick</name>
    <dbReference type="NCBI Taxonomy" id="61476"/>
    <lineage>
        <taxon>Eukaryota</taxon>
        <taxon>Metazoa</taxon>
        <taxon>Ecdysozoa</taxon>
        <taxon>Arthropoda</taxon>
        <taxon>Hexapoda</taxon>
        <taxon>Insecta</taxon>
        <taxon>Pterygota</taxon>
        <taxon>Neoptera</taxon>
        <taxon>Polyneoptera</taxon>
        <taxon>Phasmatodea</taxon>
        <taxon>Timematodea</taxon>
        <taxon>Timematoidea</taxon>
        <taxon>Timematidae</taxon>
        <taxon>Timema</taxon>
    </lineage>
</organism>
<evidence type="ECO:0000256" key="1">
    <source>
        <dbReference type="ARBA" id="ARBA00004651"/>
    </source>
</evidence>
<dbReference type="Gene3D" id="1.20.1730.10">
    <property type="entry name" value="Sodium/glucose cotransporter"/>
    <property type="match status" value="1"/>
</dbReference>
<keyword evidence="7" id="KW-1133">Transmembrane helix</keyword>
<keyword evidence="3" id="KW-1003">Cell membrane</keyword>